<dbReference type="PANTHER" id="PTHR42825">
    <property type="entry name" value="AMINO ACID AMINOTRANSFERASE"/>
    <property type="match status" value="1"/>
</dbReference>
<dbReference type="GO" id="GO:0004084">
    <property type="term" value="F:branched-chain-amino-acid transaminase activity"/>
    <property type="evidence" value="ECO:0007669"/>
    <property type="project" value="UniProtKB-EC"/>
</dbReference>
<dbReference type="EMBL" id="JBJHZX010000035">
    <property type="protein sequence ID" value="MFL0197688.1"/>
    <property type="molecule type" value="Genomic_DNA"/>
</dbReference>
<comment type="similarity">
    <text evidence="5 12">Belongs to the class-IV pyridoxal-phosphate-dependent aminotransferase family.</text>
</comment>
<dbReference type="Gene3D" id="3.20.10.10">
    <property type="entry name" value="D-amino Acid Aminotransferase, subunit A, domain 2"/>
    <property type="match status" value="1"/>
</dbReference>
<dbReference type="NCBIfam" id="NF009897">
    <property type="entry name" value="PRK13357.1"/>
    <property type="match status" value="1"/>
</dbReference>
<evidence type="ECO:0000256" key="6">
    <source>
        <dbReference type="ARBA" id="ARBA00022576"/>
    </source>
</evidence>
<comment type="pathway">
    <text evidence="3 15">Amino-acid biosynthesis; L-valine biosynthesis; L-valine from pyruvate: step 4/4.</text>
</comment>
<dbReference type="Gene3D" id="3.30.470.10">
    <property type="match status" value="1"/>
</dbReference>
<comment type="catalytic activity">
    <reaction evidence="9 14">
        <text>L-valine + 2-oxoglutarate = 3-methyl-2-oxobutanoate + L-glutamate</text>
        <dbReference type="Rhea" id="RHEA:24813"/>
        <dbReference type="ChEBI" id="CHEBI:11851"/>
        <dbReference type="ChEBI" id="CHEBI:16810"/>
        <dbReference type="ChEBI" id="CHEBI:29985"/>
        <dbReference type="ChEBI" id="CHEBI:57762"/>
        <dbReference type="EC" id="2.6.1.42"/>
    </reaction>
</comment>
<dbReference type="InterPro" id="IPR018300">
    <property type="entry name" value="Aminotrans_IV_CS"/>
</dbReference>
<gene>
    <name evidence="16" type="ORF">ACJDU8_19265</name>
</gene>
<evidence type="ECO:0000256" key="5">
    <source>
        <dbReference type="ARBA" id="ARBA00009320"/>
    </source>
</evidence>
<evidence type="ECO:0000313" key="16">
    <source>
        <dbReference type="EMBL" id="MFL0197688.1"/>
    </source>
</evidence>
<comment type="cofactor">
    <cofactor evidence="1 13">
        <name>pyridoxal 5'-phosphate</name>
        <dbReference type="ChEBI" id="CHEBI:597326"/>
    </cofactor>
</comment>
<comment type="caution">
    <text evidence="16">The sequence shown here is derived from an EMBL/GenBank/DDBJ whole genome shotgun (WGS) entry which is preliminary data.</text>
</comment>
<evidence type="ECO:0000256" key="14">
    <source>
        <dbReference type="RuleBase" id="RU004517"/>
    </source>
</evidence>
<keyword evidence="17" id="KW-1185">Reference proteome</keyword>
<evidence type="ECO:0000256" key="2">
    <source>
        <dbReference type="ARBA" id="ARBA00004824"/>
    </source>
</evidence>
<dbReference type="Proteomes" id="UP001623660">
    <property type="component" value="Unassembled WGS sequence"/>
</dbReference>
<dbReference type="EC" id="2.6.1.42" evidence="14"/>
<dbReference type="InterPro" id="IPR033939">
    <property type="entry name" value="BCAT_family"/>
</dbReference>
<evidence type="ECO:0000256" key="8">
    <source>
        <dbReference type="ARBA" id="ARBA00022898"/>
    </source>
</evidence>
<keyword evidence="6 14" id="KW-0032">Aminotransferase</keyword>
<sequence>MGKTVNIDWNSLGFDYIKTDFRYVSVWKDGSWDNGKLVEDNMLTISEGSPALHYGQQCFEGLKCYRRKDGKIQLFRPDQNAKRLKNSCRRLLMPEISEQKFIDACVKVAEANEGYVAPYGTGATLYLRPFIIGVGDNIGVKPADEYIFCVFCCPVGPYFKGGVTPVNFMISDYDRAAPYGTGAAKVGGNYAASLLPHENSAKKGFADCIYLDPATHTKIEEVGAANFFGITKDNEFVTPKSPSILPSITKYSLMHIAKEYLNMQVEERDVYIDKIDEFAEAGACGTAAVITPIGGIEYEGKLHVFYSETEVGPITKKLYDTLYGIQFGDVKAPEGWIVEV</sequence>
<keyword evidence="14" id="KW-0100">Branched-chain amino acid biosynthesis</keyword>
<proteinExistence type="inferred from homology"/>
<evidence type="ECO:0000256" key="13">
    <source>
        <dbReference type="RuleBase" id="RU004516"/>
    </source>
</evidence>
<dbReference type="InterPro" id="IPR043132">
    <property type="entry name" value="BCAT-like_C"/>
</dbReference>
<reference evidence="16 17" key="1">
    <citation type="submission" date="2024-11" db="EMBL/GenBank/DDBJ databases">
        <authorList>
            <person name="Heng Y.C."/>
            <person name="Lim A.C.H."/>
            <person name="Lee J.K.Y."/>
            <person name="Kittelmann S."/>
        </authorList>
    </citation>
    <scope>NUCLEOTIDE SEQUENCE [LARGE SCALE GENOMIC DNA]</scope>
    <source>
        <strain evidence="16 17">WILCCON 0269</strain>
    </source>
</reference>
<protein>
    <recommendedName>
        <fullName evidence="14">Branched-chain-amino-acid aminotransferase</fullName>
        <ecNumber evidence="14">2.6.1.42</ecNumber>
    </recommendedName>
</protein>
<evidence type="ECO:0000313" key="17">
    <source>
        <dbReference type="Proteomes" id="UP001623660"/>
    </source>
</evidence>
<evidence type="ECO:0000256" key="12">
    <source>
        <dbReference type="RuleBase" id="RU004106"/>
    </source>
</evidence>
<accession>A0ABW8SPV8</accession>
<dbReference type="NCBIfam" id="TIGR01123">
    <property type="entry name" value="ilvE_II"/>
    <property type="match status" value="1"/>
</dbReference>
<dbReference type="CDD" id="cd01557">
    <property type="entry name" value="BCAT_beta_family"/>
    <property type="match status" value="1"/>
</dbReference>
<comment type="pathway">
    <text evidence="2 15">Amino-acid biosynthesis; L-isoleucine biosynthesis; L-isoleucine from 2-oxobutanoate: step 4/4.</text>
</comment>
<comment type="catalytic activity">
    <reaction evidence="10 14">
        <text>L-isoleucine + 2-oxoglutarate = (S)-3-methyl-2-oxopentanoate + L-glutamate</text>
        <dbReference type="Rhea" id="RHEA:24801"/>
        <dbReference type="ChEBI" id="CHEBI:16810"/>
        <dbReference type="ChEBI" id="CHEBI:29985"/>
        <dbReference type="ChEBI" id="CHEBI:35146"/>
        <dbReference type="ChEBI" id="CHEBI:58045"/>
        <dbReference type="EC" id="2.6.1.42"/>
    </reaction>
</comment>
<dbReference type="InterPro" id="IPR043131">
    <property type="entry name" value="BCAT-like_N"/>
</dbReference>
<keyword evidence="7 14" id="KW-0808">Transferase</keyword>
<evidence type="ECO:0000256" key="10">
    <source>
        <dbReference type="ARBA" id="ARBA00048798"/>
    </source>
</evidence>
<comment type="pathway">
    <text evidence="4 15">Amino-acid biosynthesis; L-leucine biosynthesis; L-leucine from 3-methyl-2-oxobutanoate: step 4/4.</text>
</comment>
<dbReference type="InterPro" id="IPR005786">
    <property type="entry name" value="B_amino_transII"/>
</dbReference>
<keyword evidence="14" id="KW-0028">Amino-acid biosynthesis</keyword>
<comment type="catalytic activity">
    <reaction evidence="11 14">
        <text>L-leucine + 2-oxoglutarate = 4-methyl-2-oxopentanoate + L-glutamate</text>
        <dbReference type="Rhea" id="RHEA:18321"/>
        <dbReference type="ChEBI" id="CHEBI:16810"/>
        <dbReference type="ChEBI" id="CHEBI:17865"/>
        <dbReference type="ChEBI" id="CHEBI:29985"/>
        <dbReference type="ChEBI" id="CHEBI:57427"/>
        <dbReference type="EC" id="2.6.1.42"/>
    </reaction>
</comment>
<dbReference type="PIRSF" id="PIRSF006468">
    <property type="entry name" value="BCAT1"/>
    <property type="match status" value="1"/>
</dbReference>
<dbReference type="PANTHER" id="PTHR42825:SF2">
    <property type="entry name" value="BRANCHED-CHAIN-AMINO-ACID AMINOTRANSFERASE 3, CHLOROPLASTIC-RELATED"/>
    <property type="match status" value="1"/>
</dbReference>
<evidence type="ECO:0000256" key="7">
    <source>
        <dbReference type="ARBA" id="ARBA00022679"/>
    </source>
</evidence>
<evidence type="ECO:0000256" key="3">
    <source>
        <dbReference type="ARBA" id="ARBA00004931"/>
    </source>
</evidence>
<evidence type="ECO:0000256" key="15">
    <source>
        <dbReference type="RuleBase" id="RU004519"/>
    </source>
</evidence>
<evidence type="ECO:0000256" key="11">
    <source>
        <dbReference type="ARBA" id="ARBA00049229"/>
    </source>
</evidence>
<dbReference type="SUPFAM" id="SSF56752">
    <property type="entry name" value="D-aminoacid aminotransferase-like PLP-dependent enzymes"/>
    <property type="match status" value="1"/>
</dbReference>
<evidence type="ECO:0000256" key="1">
    <source>
        <dbReference type="ARBA" id="ARBA00001933"/>
    </source>
</evidence>
<dbReference type="PROSITE" id="PS00770">
    <property type="entry name" value="AA_TRANSFER_CLASS_4"/>
    <property type="match status" value="1"/>
</dbReference>
<name>A0ABW8SPV8_9CLOT</name>
<evidence type="ECO:0000256" key="4">
    <source>
        <dbReference type="ARBA" id="ARBA00005072"/>
    </source>
</evidence>
<keyword evidence="8 13" id="KW-0663">Pyridoxal phosphate</keyword>
<dbReference type="Pfam" id="PF01063">
    <property type="entry name" value="Aminotran_4"/>
    <property type="match status" value="1"/>
</dbReference>
<organism evidence="16 17">
    <name type="scientific">Candidatus Clostridium eludens</name>
    <dbReference type="NCBI Taxonomy" id="3381663"/>
    <lineage>
        <taxon>Bacteria</taxon>
        <taxon>Bacillati</taxon>
        <taxon>Bacillota</taxon>
        <taxon>Clostridia</taxon>
        <taxon>Eubacteriales</taxon>
        <taxon>Clostridiaceae</taxon>
        <taxon>Clostridium</taxon>
    </lineage>
</organism>
<dbReference type="RefSeq" id="WP_406793792.1">
    <property type="nucleotide sequence ID" value="NZ_JBJHZX010000035.1"/>
</dbReference>
<dbReference type="InterPro" id="IPR001544">
    <property type="entry name" value="Aminotrans_IV"/>
</dbReference>
<evidence type="ECO:0000256" key="9">
    <source>
        <dbReference type="ARBA" id="ARBA00048212"/>
    </source>
</evidence>
<dbReference type="InterPro" id="IPR036038">
    <property type="entry name" value="Aminotransferase-like"/>
</dbReference>